<dbReference type="PRINTS" id="PR00455">
    <property type="entry name" value="HTHTETR"/>
</dbReference>
<reference evidence="6 7" key="1">
    <citation type="submission" date="2020-02" db="EMBL/GenBank/DDBJ databases">
        <title>Rhodobacter algicola sp. nov., isolated from microalga culture.</title>
        <authorList>
            <person name="Park C.-Y."/>
        </authorList>
    </citation>
    <scope>NUCLEOTIDE SEQUENCE [LARGE SCALE GENOMIC DNA]</scope>
    <source>
        <strain evidence="6 7">ETT8</strain>
    </source>
</reference>
<evidence type="ECO:0000256" key="3">
    <source>
        <dbReference type="ARBA" id="ARBA00023163"/>
    </source>
</evidence>
<dbReference type="SUPFAM" id="SSF46689">
    <property type="entry name" value="Homeodomain-like"/>
    <property type="match status" value="1"/>
</dbReference>
<evidence type="ECO:0000313" key="7">
    <source>
        <dbReference type="Proteomes" id="UP000481421"/>
    </source>
</evidence>
<sequence length="214" mass="22985">MSIDIGERFRQSLGMSIEDDKLSPAGTGRVADRQDMILDAAFHAFASYGYRRTTMDDIARGAGMSRSALYLHYRNKEDVFRSLAERYFSEAVAALEAALAVPGQSPEEALAAAFLAKDGKFMDVVLSAPHGAELLDAGMNVTRDLADAASARKVAILARWLAGLPMAEGIGAPEAVARTIMVSAMGLKFPGQTLEGYRQGQRQLARLFARAIAG</sequence>
<keyword evidence="2 4" id="KW-0238">DNA-binding</keyword>
<dbReference type="AlphaFoldDB" id="A0A6B3RNX0"/>
<dbReference type="Pfam" id="PF00440">
    <property type="entry name" value="TetR_N"/>
    <property type="match status" value="1"/>
</dbReference>
<dbReference type="PANTHER" id="PTHR30055">
    <property type="entry name" value="HTH-TYPE TRANSCRIPTIONAL REGULATOR RUTR"/>
    <property type="match status" value="1"/>
</dbReference>
<dbReference type="PANTHER" id="PTHR30055:SF234">
    <property type="entry name" value="HTH-TYPE TRANSCRIPTIONAL REGULATOR BETI"/>
    <property type="match status" value="1"/>
</dbReference>
<evidence type="ECO:0000313" key="6">
    <source>
        <dbReference type="EMBL" id="NEX46863.1"/>
    </source>
</evidence>
<organism evidence="6 7">
    <name type="scientific">Pseudotabrizicola algicola</name>
    <dbReference type="NCBI Taxonomy" id="2709381"/>
    <lineage>
        <taxon>Bacteria</taxon>
        <taxon>Pseudomonadati</taxon>
        <taxon>Pseudomonadota</taxon>
        <taxon>Alphaproteobacteria</taxon>
        <taxon>Rhodobacterales</taxon>
        <taxon>Paracoccaceae</taxon>
        <taxon>Pseudotabrizicola</taxon>
    </lineage>
</organism>
<dbReference type="Gene3D" id="1.10.357.10">
    <property type="entry name" value="Tetracycline Repressor, domain 2"/>
    <property type="match status" value="1"/>
</dbReference>
<accession>A0A6B3RNX0</accession>
<dbReference type="GO" id="GO:0000976">
    <property type="term" value="F:transcription cis-regulatory region binding"/>
    <property type="evidence" value="ECO:0007669"/>
    <property type="project" value="TreeGrafter"/>
</dbReference>
<dbReference type="InterPro" id="IPR050109">
    <property type="entry name" value="HTH-type_TetR-like_transc_reg"/>
</dbReference>
<keyword evidence="1" id="KW-0805">Transcription regulation</keyword>
<dbReference type="EMBL" id="JAAIKE010000003">
    <property type="protein sequence ID" value="NEX46863.1"/>
    <property type="molecule type" value="Genomic_DNA"/>
</dbReference>
<evidence type="ECO:0000256" key="2">
    <source>
        <dbReference type="ARBA" id="ARBA00023125"/>
    </source>
</evidence>
<protein>
    <submittedName>
        <fullName evidence="6">TetR/AcrR family transcriptional regulator</fullName>
    </submittedName>
</protein>
<dbReference type="InterPro" id="IPR001647">
    <property type="entry name" value="HTH_TetR"/>
</dbReference>
<name>A0A6B3RNX0_9RHOB</name>
<keyword evidence="7" id="KW-1185">Reference proteome</keyword>
<dbReference type="PROSITE" id="PS50977">
    <property type="entry name" value="HTH_TETR_2"/>
    <property type="match status" value="1"/>
</dbReference>
<feature type="DNA-binding region" description="H-T-H motif" evidence="4">
    <location>
        <begin position="54"/>
        <end position="73"/>
    </location>
</feature>
<proteinExistence type="predicted"/>
<evidence type="ECO:0000256" key="1">
    <source>
        <dbReference type="ARBA" id="ARBA00023015"/>
    </source>
</evidence>
<evidence type="ECO:0000259" key="5">
    <source>
        <dbReference type="PROSITE" id="PS50977"/>
    </source>
</evidence>
<dbReference type="InterPro" id="IPR009057">
    <property type="entry name" value="Homeodomain-like_sf"/>
</dbReference>
<comment type="caution">
    <text evidence="6">The sequence shown here is derived from an EMBL/GenBank/DDBJ whole genome shotgun (WGS) entry which is preliminary data.</text>
</comment>
<gene>
    <name evidence="6" type="ORF">G3572_11650</name>
</gene>
<dbReference type="GO" id="GO:0003700">
    <property type="term" value="F:DNA-binding transcription factor activity"/>
    <property type="evidence" value="ECO:0007669"/>
    <property type="project" value="TreeGrafter"/>
</dbReference>
<keyword evidence="3" id="KW-0804">Transcription</keyword>
<dbReference type="Proteomes" id="UP000481421">
    <property type="component" value="Unassembled WGS sequence"/>
</dbReference>
<feature type="domain" description="HTH tetR-type" evidence="5">
    <location>
        <begin position="31"/>
        <end position="91"/>
    </location>
</feature>
<evidence type="ECO:0000256" key="4">
    <source>
        <dbReference type="PROSITE-ProRule" id="PRU00335"/>
    </source>
</evidence>